<evidence type="ECO:0000313" key="1">
    <source>
        <dbReference type="EMBL" id="MBD1425329.1"/>
    </source>
</evidence>
<dbReference type="Proteomes" id="UP000606494">
    <property type="component" value="Unassembled WGS sequence"/>
</dbReference>
<dbReference type="RefSeq" id="WP_190308501.1">
    <property type="nucleotide sequence ID" value="NZ_JACNYK010000002.1"/>
</dbReference>
<keyword evidence="2" id="KW-1185">Reference proteome</keyword>
<organism evidence="1 2">
    <name type="scientific">Sphingobacterium arenae</name>
    <dbReference type="NCBI Taxonomy" id="1280598"/>
    <lineage>
        <taxon>Bacteria</taxon>
        <taxon>Pseudomonadati</taxon>
        <taxon>Bacteroidota</taxon>
        <taxon>Sphingobacteriia</taxon>
        <taxon>Sphingobacteriales</taxon>
        <taxon>Sphingobacteriaceae</taxon>
        <taxon>Sphingobacterium</taxon>
    </lineage>
</organism>
<accession>A0ABR7Y1Z5</accession>
<sequence length="81" mass="9720">METSLITREQLDKIVERIEEKFKTYFTSEESKVNSLRDCFFMPEIYKKENLLSLDQEIFQQLPKEIQAETHELIADFTKVD</sequence>
<proteinExistence type="predicted"/>
<reference evidence="1 2" key="1">
    <citation type="submission" date="2020-08" db="EMBL/GenBank/DDBJ databases">
        <title>Sphingobacterium sp. DN00404 isolated from aquaculture water.</title>
        <authorList>
            <person name="Zhang M."/>
        </authorList>
    </citation>
    <scope>NUCLEOTIDE SEQUENCE [LARGE SCALE GENOMIC DNA]</scope>
    <source>
        <strain evidence="1 2">KCTC 32294</strain>
    </source>
</reference>
<gene>
    <name evidence="1" type="ORF">H8B17_07020</name>
</gene>
<comment type="caution">
    <text evidence="1">The sequence shown here is derived from an EMBL/GenBank/DDBJ whole genome shotgun (WGS) entry which is preliminary data.</text>
</comment>
<protein>
    <submittedName>
        <fullName evidence="1">Uncharacterized protein</fullName>
    </submittedName>
</protein>
<dbReference type="EMBL" id="JACNYK010000002">
    <property type="protein sequence ID" value="MBD1425329.1"/>
    <property type="molecule type" value="Genomic_DNA"/>
</dbReference>
<name>A0ABR7Y1Z5_9SPHI</name>
<evidence type="ECO:0000313" key="2">
    <source>
        <dbReference type="Proteomes" id="UP000606494"/>
    </source>
</evidence>